<accession>A0A382XJU7</accession>
<feature type="non-terminal residue" evidence="1">
    <location>
        <position position="1"/>
    </location>
</feature>
<protein>
    <submittedName>
        <fullName evidence="1">Uncharacterized protein</fullName>
    </submittedName>
</protein>
<name>A0A382XJU7_9ZZZZ</name>
<proteinExistence type="predicted"/>
<organism evidence="1">
    <name type="scientific">marine metagenome</name>
    <dbReference type="NCBI Taxonomy" id="408172"/>
    <lineage>
        <taxon>unclassified sequences</taxon>
        <taxon>metagenomes</taxon>
        <taxon>ecological metagenomes</taxon>
    </lineage>
</organism>
<sequence>SNSTMERLRVLEHAEKKNRELKLTLKTEVLSLPNEGRNNYINPATAFEK</sequence>
<evidence type="ECO:0000313" key="1">
    <source>
        <dbReference type="EMBL" id="SVD71120.1"/>
    </source>
</evidence>
<gene>
    <name evidence="1" type="ORF">METZ01_LOCUS423974</name>
</gene>
<dbReference type="AlphaFoldDB" id="A0A382XJU7"/>
<reference evidence="1" key="1">
    <citation type="submission" date="2018-05" db="EMBL/GenBank/DDBJ databases">
        <authorList>
            <person name="Lanie J.A."/>
            <person name="Ng W.-L."/>
            <person name="Kazmierczak K.M."/>
            <person name="Andrzejewski T.M."/>
            <person name="Davidsen T.M."/>
            <person name="Wayne K.J."/>
            <person name="Tettelin H."/>
            <person name="Glass J.I."/>
            <person name="Rusch D."/>
            <person name="Podicherti R."/>
            <person name="Tsui H.-C.T."/>
            <person name="Winkler M.E."/>
        </authorList>
    </citation>
    <scope>NUCLEOTIDE SEQUENCE</scope>
</reference>
<dbReference type="EMBL" id="UINC01168204">
    <property type="protein sequence ID" value="SVD71120.1"/>
    <property type="molecule type" value="Genomic_DNA"/>
</dbReference>